<dbReference type="EMBL" id="CP048649">
    <property type="protein sequence ID" value="QIB69735.1"/>
    <property type="molecule type" value="Genomic_DNA"/>
</dbReference>
<dbReference type="Pfam" id="PF00486">
    <property type="entry name" value="Trans_reg_C"/>
    <property type="match status" value="1"/>
</dbReference>
<dbReference type="PROSITE" id="PS50110">
    <property type="entry name" value="RESPONSE_REGULATORY"/>
    <property type="match status" value="1"/>
</dbReference>
<dbReference type="InterPro" id="IPR039420">
    <property type="entry name" value="WalR-like"/>
</dbReference>
<dbReference type="GO" id="GO:0005829">
    <property type="term" value="C:cytosol"/>
    <property type="evidence" value="ECO:0007669"/>
    <property type="project" value="TreeGrafter"/>
</dbReference>
<name>A0A858BXC8_9FIRM</name>
<dbReference type="Proteomes" id="UP000466848">
    <property type="component" value="Chromosome"/>
</dbReference>
<dbReference type="SUPFAM" id="SSF52172">
    <property type="entry name" value="CheY-like"/>
    <property type="match status" value="1"/>
</dbReference>
<evidence type="ECO:0000313" key="11">
    <source>
        <dbReference type="Proteomes" id="UP000466848"/>
    </source>
</evidence>
<dbReference type="SMART" id="SM00862">
    <property type="entry name" value="Trans_reg_C"/>
    <property type="match status" value="1"/>
</dbReference>
<dbReference type="GO" id="GO:0032993">
    <property type="term" value="C:protein-DNA complex"/>
    <property type="evidence" value="ECO:0007669"/>
    <property type="project" value="TreeGrafter"/>
</dbReference>
<proteinExistence type="predicted"/>
<feature type="domain" description="Response regulatory" evidence="8">
    <location>
        <begin position="7"/>
        <end position="120"/>
    </location>
</feature>
<feature type="domain" description="OmpR/PhoB-type" evidence="9">
    <location>
        <begin position="132"/>
        <end position="231"/>
    </location>
</feature>
<organism evidence="10 11">
    <name type="scientific">Aminipila butyrica</name>
    <dbReference type="NCBI Taxonomy" id="433296"/>
    <lineage>
        <taxon>Bacteria</taxon>
        <taxon>Bacillati</taxon>
        <taxon>Bacillota</taxon>
        <taxon>Clostridia</taxon>
        <taxon>Peptostreptococcales</taxon>
        <taxon>Anaerovoracaceae</taxon>
        <taxon>Aminipila</taxon>
    </lineage>
</organism>
<dbReference type="PROSITE" id="PS51755">
    <property type="entry name" value="OMPR_PHOB"/>
    <property type="match status" value="1"/>
</dbReference>
<comment type="function">
    <text evidence="5">May play the central regulatory role in sporulation. It may be an element of the effector pathway responsible for the activation of sporulation genes in response to nutritional stress. Spo0A may act in concert with spo0H (a sigma factor) to control the expression of some genes that are critical to the sporulation process.</text>
</comment>
<evidence type="ECO:0000256" key="3">
    <source>
        <dbReference type="ARBA" id="ARBA00023125"/>
    </source>
</evidence>
<keyword evidence="4" id="KW-0804">Transcription</keyword>
<protein>
    <recommendedName>
        <fullName evidence="1">Stage 0 sporulation protein A homolog</fullName>
    </recommendedName>
</protein>
<evidence type="ECO:0000256" key="5">
    <source>
        <dbReference type="ARBA" id="ARBA00024867"/>
    </source>
</evidence>
<dbReference type="Pfam" id="PF00072">
    <property type="entry name" value="Response_reg"/>
    <property type="match status" value="1"/>
</dbReference>
<dbReference type="Gene3D" id="6.10.250.690">
    <property type="match status" value="1"/>
</dbReference>
<dbReference type="InterPro" id="IPR001867">
    <property type="entry name" value="OmpR/PhoB-type_DNA-bd"/>
</dbReference>
<dbReference type="KEGG" id="abut:Ami103574_10560"/>
<dbReference type="GO" id="GO:0000156">
    <property type="term" value="F:phosphorelay response regulator activity"/>
    <property type="evidence" value="ECO:0007669"/>
    <property type="project" value="TreeGrafter"/>
</dbReference>
<dbReference type="CDD" id="cd00383">
    <property type="entry name" value="trans_reg_C"/>
    <property type="match status" value="1"/>
</dbReference>
<evidence type="ECO:0000256" key="4">
    <source>
        <dbReference type="ARBA" id="ARBA00023163"/>
    </source>
</evidence>
<dbReference type="Gene3D" id="3.40.50.2300">
    <property type="match status" value="1"/>
</dbReference>
<dbReference type="SMART" id="SM00448">
    <property type="entry name" value="REC"/>
    <property type="match status" value="1"/>
</dbReference>
<gene>
    <name evidence="10" type="ORF">Ami103574_10560</name>
</gene>
<feature type="modified residue" description="4-aspartylphosphate" evidence="6">
    <location>
        <position position="56"/>
    </location>
</feature>
<keyword evidence="11" id="KW-1185">Reference proteome</keyword>
<dbReference type="GO" id="GO:0006355">
    <property type="term" value="P:regulation of DNA-templated transcription"/>
    <property type="evidence" value="ECO:0007669"/>
    <property type="project" value="InterPro"/>
</dbReference>
<accession>A0A858BXC8</accession>
<dbReference type="InterPro" id="IPR011006">
    <property type="entry name" value="CheY-like_superfamily"/>
</dbReference>
<dbReference type="GO" id="GO:0000976">
    <property type="term" value="F:transcription cis-regulatory region binding"/>
    <property type="evidence" value="ECO:0007669"/>
    <property type="project" value="TreeGrafter"/>
</dbReference>
<evidence type="ECO:0000259" key="8">
    <source>
        <dbReference type="PROSITE" id="PS50110"/>
    </source>
</evidence>
<dbReference type="Gene3D" id="1.10.10.10">
    <property type="entry name" value="Winged helix-like DNA-binding domain superfamily/Winged helix DNA-binding domain"/>
    <property type="match status" value="1"/>
</dbReference>
<evidence type="ECO:0000256" key="2">
    <source>
        <dbReference type="ARBA" id="ARBA00023015"/>
    </source>
</evidence>
<evidence type="ECO:0000259" key="9">
    <source>
        <dbReference type="PROSITE" id="PS51755"/>
    </source>
</evidence>
<evidence type="ECO:0000256" key="7">
    <source>
        <dbReference type="PROSITE-ProRule" id="PRU01091"/>
    </source>
</evidence>
<keyword evidence="6" id="KW-0597">Phosphoprotein</keyword>
<dbReference type="PANTHER" id="PTHR48111:SF50">
    <property type="entry name" value="KDP OPERON TRANSCRIPTIONAL REGULATORY PROTEIN KDPE"/>
    <property type="match status" value="1"/>
</dbReference>
<evidence type="ECO:0000313" key="10">
    <source>
        <dbReference type="EMBL" id="QIB69735.1"/>
    </source>
</evidence>
<dbReference type="PANTHER" id="PTHR48111">
    <property type="entry name" value="REGULATOR OF RPOS"/>
    <property type="match status" value="1"/>
</dbReference>
<evidence type="ECO:0000256" key="6">
    <source>
        <dbReference type="PROSITE-ProRule" id="PRU00169"/>
    </source>
</evidence>
<dbReference type="InterPro" id="IPR001789">
    <property type="entry name" value="Sig_transdc_resp-reg_receiver"/>
</dbReference>
<feature type="DNA-binding region" description="OmpR/PhoB-type" evidence="7">
    <location>
        <begin position="132"/>
        <end position="231"/>
    </location>
</feature>
<keyword evidence="3 7" id="KW-0238">DNA-binding</keyword>
<dbReference type="AlphaFoldDB" id="A0A858BXC8"/>
<dbReference type="RefSeq" id="WP_163066975.1">
    <property type="nucleotide sequence ID" value="NZ_CP048649.1"/>
</dbReference>
<reference evidence="10 11" key="1">
    <citation type="submission" date="2020-02" db="EMBL/GenBank/DDBJ databases">
        <authorList>
            <person name="Kim Y.B."/>
            <person name="Roh S.W."/>
        </authorList>
    </citation>
    <scope>NUCLEOTIDE SEQUENCE [LARGE SCALE GENOMIC DNA]</scope>
    <source>
        <strain evidence="10 11">DSM 103574</strain>
    </source>
</reference>
<keyword evidence="2" id="KW-0805">Transcription regulation</keyword>
<evidence type="ECO:0000256" key="1">
    <source>
        <dbReference type="ARBA" id="ARBA00018672"/>
    </source>
</evidence>
<dbReference type="InterPro" id="IPR036388">
    <property type="entry name" value="WH-like_DNA-bd_sf"/>
</dbReference>
<sequence>MNSQDTCILIVEDDVQIRNFIAYTLKGEGIQPVLAGSGKEAFSLLESQQFDLLLLDLGLPDMDGSQIIQQVRKNSDIPILVLSARDQDREKVSTLDLGADDYLTKPFSSAELLARIRVALRHMSKWSREKEETAFQVGELKIDLDKRLVELSGEQIHVTPMEYNLLALFFKHIGKVLTTGYILKQVWGVDYCSDTQALRTLMAALRRKIEKNPAKPRYIMTEVGVGYRLIDE</sequence>